<gene>
    <name evidence="2" type="ORF">SAMN06893097_108238</name>
</gene>
<keyword evidence="1" id="KW-1133">Transmembrane helix</keyword>
<dbReference type="SUPFAM" id="SSF101898">
    <property type="entry name" value="NHL repeat"/>
    <property type="match status" value="1"/>
</dbReference>
<reference evidence="2 3" key="1">
    <citation type="submission" date="2017-09" db="EMBL/GenBank/DDBJ databases">
        <authorList>
            <person name="Ehlers B."/>
            <person name="Leendertz F.H."/>
        </authorList>
    </citation>
    <scope>NUCLEOTIDE SEQUENCE [LARGE SCALE GENOMIC DNA]</scope>
    <source>
        <strain evidence="2 3">DSM 46844</strain>
    </source>
</reference>
<evidence type="ECO:0000313" key="3">
    <source>
        <dbReference type="Proteomes" id="UP000219514"/>
    </source>
</evidence>
<accession>A0A285EFF3</accession>
<proteinExistence type="predicted"/>
<evidence type="ECO:0000256" key="1">
    <source>
        <dbReference type="SAM" id="Phobius"/>
    </source>
</evidence>
<keyword evidence="3" id="KW-1185">Reference proteome</keyword>
<evidence type="ECO:0008006" key="4">
    <source>
        <dbReference type="Google" id="ProtNLM"/>
    </source>
</evidence>
<feature type="transmembrane region" description="Helical" evidence="1">
    <location>
        <begin position="304"/>
        <end position="323"/>
    </location>
</feature>
<dbReference type="EMBL" id="OBDO01000008">
    <property type="protein sequence ID" value="SNX97872.1"/>
    <property type="molecule type" value="Genomic_DNA"/>
</dbReference>
<sequence>MTLVLAAALPASAEEAAPAPTTQCSITDPRLPELSGLVVVGDRMLAINDGGGQIDVFVLDATCRVLTVRTAPVDPFDPEDLAVGADGTVWLADTGDNQGTRETVALLALRPDGSTGVYRLIYPDGARDVEALLLAPDGAPYLVSKEVLGASGVYRPVTALVESGTVALTEIAGVEFTLTGTSGGPVGRAGQLMVTGGAVAADGSRLALRTYTDAYVWSLSGSDVAGALTAEPVRMALPDAPQGEAISFTADGSGVVVAGEGLPSDVTIVPITGTAAGAGAAATATSSDGGLPGLLTASEGGVPLTPTAVVAAVVATALVWLTGKFRRRT</sequence>
<protein>
    <recommendedName>
        <fullName evidence="4">Esterase-like activity of phytase family protein</fullName>
    </recommendedName>
</protein>
<dbReference type="OrthoDB" id="9801244at2"/>
<dbReference type="RefSeq" id="WP_097207801.1">
    <property type="nucleotide sequence ID" value="NZ_JACHXB010000007.1"/>
</dbReference>
<organism evidence="2 3">
    <name type="scientific">Geodermatophilus sabuli</name>
    <dbReference type="NCBI Taxonomy" id="1564158"/>
    <lineage>
        <taxon>Bacteria</taxon>
        <taxon>Bacillati</taxon>
        <taxon>Actinomycetota</taxon>
        <taxon>Actinomycetes</taxon>
        <taxon>Geodermatophilales</taxon>
        <taxon>Geodermatophilaceae</taxon>
        <taxon>Geodermatophilus</taxon>
    </lineage>
</organism>
<keyword evidence="1" id="KW-0472">Membrane</keyword>
<name>A0A285EFF3_9ACTN</name>
<evidence type="ECO:0000313" key="2">
    <source>
        <dbReference type="EMBL" id="SNX97872.1"/>
    </source>
</evidence>
<keyword evidence="1" id="KW-0812">Transmembrane</keyword>
<dbReference type="AlphaFoldDB" id="A0A285EFF3"/>
<dbReference type="Proteomes" id="UP000219514">
    <property type="component" value="Unassembled WGS sequence"/>
</dbReference>